<dbReference type="Proteomes" id="UP000663843">
    <property type="component" value="Unassembled WGS sequence"/>
</dbReference>
<name>A0A8H3AJX4_9AGAM</name>
<evidence type="ECO:0000256" key="1">
    <source>
        <dbReference type="SAM" id="MobiDB-lite"/>
    </source>
</evidence>
<protein>
    <submittedName>
        <fullName evidence="2">Uncharacterized protein</fullName>
    </submittedName>
</protein>
<organism evidence="2 3">
    <name type="scientific">Rhizoctonia solani</name>
    <dbReference type="NCBI Taxonomy" id="456999"/>
    <lineage>
        <taxon>Eukaryota</taxon>
        <taxon>Fungi</taxon>
        <taxon>Dikarya</taxon>
        <taxon>Basidiomycota</taxon>
        <taxon>Agaricomycotina</taxon>
        <taxon>Agaricomycetes</taxon>
        <taxon>Cantharellales</taxon>
        <taxon>Ceratobasidiaceae</taxon>
        <taxon>Rhizoctonia</taxon>
    </lineage>
</organism>
<feature type="region of interest" description="Disordered" evidence="1">
    <location>
        <begin position="16"/>
        <end position="36"/>
    </location>
</feature>
<gene>
    <name evidence="2" type="ORF">RDB_LOCUS67268</name>
</gene>
<dbReference type="EMBL" id="CAJMWT010002137">
    <property type="protein sequence ID" value="CAE6433791.1"/>
    <property type="molecule type" value="Genomic_DNA"/>
</dbReference>
<reference evidence="2" key="1">
    <citation type="submission" date="2021-01" db="EMBL/GenBank/DDBJ databases">
        <authorList>
            <person name="Kaushik A."/>
        </authorList>
    </citation>
    <scope>NUCLEOTIDE SEQUENCE</scope>
    <source>
        <strain evidence="2">AG2-2IIIB</strain>
    </source>
</reference>
<evidence type="ECO:0000313" key="2">
    <source>
        <dbReference type="EMBL" id="CAE6433791.1"/>
    </source>
</evidence>
<dbReference type="AlphaFoldDB" id="A0A8H3AJX4"/>
<accession>A0A8H3AJX4</accession>
<sequence length="94" mass="10265">MADQVAECVIPRSLRAQVPDYAGADEPTNPPEHENDNAQVIEPQAAENQVQDTQVINDLPVQVQQIIANPIVLPVNNPSPLLRSLYGIFPADEN</sequence>
<comment type="caution">
    <text evidence="2">The sequence shown here is derived from an EMBL/GenBank/DDBJ whole genome shotgun (WGS) entry which is preliminary data.</text>
</comment>
<proteinExistence type="predicted"/>
<evidence type="ECO:0000313" key="3">
    <source>
        <dbReference type="Proteomes" id="UP000663843"/>
    </source>
</evidence>